<evidence type="ECO:0000256" key="1">
    <source>
        <dbReference type="SAM" id="SignalP"/>
    </source>
</evidence>
<organism evidence="2 3">
    <name type="scientific">Dysgonomonas alginatilytica</name>
    <dbReference type="NCBI Taxonomy" id="1605892"/>
    <lineage>
        <taxon>Bacteria</taxon>
        <taxon>Pseudomonadati</taxon>
        <taxon>Bacteroidota</taxon>
        <taxon>Bacteroidia</taxon>
        <taxon>Bacteroidales</taxon>
        <taxon>Dysgonomonadaceae</taxon>
        <taxon>Dysgonomonas</taxon>
    </lineage>
</organism>
<dbReference type="Proteomes" id="UP000247973">
    <property type="component" value="Unassembled WGS sequence"/>
</dbReference>
<dbReference type="AlphaFoldDB" id="A0A2V3PMU1"/>
<keyword evidence="3" id="KW-1185">Reference proteome</keyword>
<reference evidence="2 3" key="1">
    <citation type="submission" date="2018-03" db="EMBL/GenBank/DDBJ databases">
        <title>Genomic Encyclopedia of Archaeal and Bacterial Type Strains, Phase II (KMG-II): from individual species to whole genera.</title>
        <authorList>
            <person name="Goeker M."/>
        </authorList>
    </citation>
    <scope>NUCLEOTIDE SEQUENCE [LARGE SCALE GENOMIC DNA]</scope>
    <source>
        <strain evidence="2 3">DSM 100214</strain>
    </source>
</reference>
<protein>
    <submittedName>
        <fullName evidence="2">Uncharacterized protein</fullName>
    </submittedName>
</protein>
<evidence type="ECO:0000313" key="2">
    <source>
        <dbReference type="EMBL" id="PXV62092.1"/>
    </source>
</evidence>
<feature type="chain" id="PRO_5016011747" evidence="1">
    <location>
        <begin position="23"/>
        <end position="195"/>
    </location>
</feature>
<comment type="caution">
    <text evidence="2">The sequence shown here is derived from an EMBL/GenBank/DDBJ whole genome shotgun (WGS) entry which is preliminary data.</text>
</comment>
<keyword evidence="1" id="KW-0732">Signal</keyword>
<feature type="signal peptide" evidence="1">
    <location>
        <begin position="1"/>
        <end position="22"/>
    </location>
</feature>
<accession>A0A2V3PMU1</accession>
<sequence>MTMKTNFLIIFCVLLSFEISHAQVGINTSSPHSSAALDIESITQGLLIPRMTTAQKTAIANPASGLMVYDTNLKCVSQNAGTPTSPAWICLSKDTKSESFYMPSISIDASTVVTAKTLDLYAEYKKQFNTPKTVSTGAPAMIPYFTAATDLYYYITNYDNTVLKINSLNASGVLNYDILKEADYATFMNVVFVIK</sequence>
<proteinExistence type="predicted"/>
<name>A0A2V3PMU1_9BACT</name>
<dbReference type="EMBL" id="QICL01000022">
    <property type="protein sequence ID" value="PXV62092.1"/>
    <property type="molecule type" value="Genomic_DNA"/>
</dbReference>
<evidence type="ECO:0000313" key="3">
    <source>
        <dbReference type="Proteomes" id="UP000247973"/>
    </source>
</evidence>
<gene>
    <name evidence="2" type="ORF">CLV62_12247</name>
</gene>